<proteinExistence type="predicted"/>
<keyword evidence="4" id="KW-0808">Transferase</keyword>
<protein>
    <recommendedName>
        <fullName evidence="2">histidine kinase</fullName>
        <ecNumber evidence="2">2.7.13.3</ecNumber>
    </recommendedName>
</protein>
<dbReference type="InterPro" id="IPR003594">
    <property type="entry name" value="HATPase_dom"/>
</dbReference>
<dbReference type="Proteomes" id="UP001214854">
    <property type="component" value="Unassembled WGS sequence"/>
</dbReference>
<dbReference type="InterPro" id="IPR001789">
    <property type="entry name" value="Sig_transdc_resp-reg_receiver"/>
</dbReference>
<name>A0ABT5HVJ7_9CAUL</name>
<gene>
    <name evidence="9" type="ORF">PQU92_12520</name>
</gene>
<dbReference type="InterPro" id="IPR036890">
    <property type="entry name" value="HATPase_C_sf"/>
</dbReference>
<evidence type="ECO:0000313" key="10">
    <source>
        <dbReference type="Proteomes" id="UP001214854"/>
    </source>
</evidence>
<evidence type="ECO:0000256" key="4">
    <source>
        <dbReference type="ARBA" id="ARBA00022679"/>
    </source>
</evidence>
<dbReference type="SUPFAM" id="SSF47384">
    <property type="entry name" value="Homodimeric domain of signal transducing histidine kinase"/>
    <property type="match status" value="1"/>
</dbReference>
<dbReference type="PROSITE" id="PS50109">
    <property type="entry name" value="HIS_KIN"/>
    <property type="match status" value="1"/>
</dbReference>
<accession>A0ABT5HVJ7</accession>
<dbReference type="InterPro" id="IPR011006">
    <property type="entry name" value="CheY-like_superfamily"/>
</dbReference>
<evidence type="ECO:0000256" key="3">
    <source>
        <dbReference type="ARBA" id="ARBA00022553"/>
    </source>
</evidence>
<dbReference type="SUPFAM" id="SSF52172">
    <property type="entry name" value="CheY-like"/>
    <property type="match status" value="1"/>
</dbReference>
<feature type="modified residue" description="4-aspartylphosphate" evidence="6">
    <location>
        <position position="74"/>
    </location>
</feature>
<dbReference type="Gene3D" id="1.10.287.130">
    <property type="match status" value="1"/>
</dbReference>
<dbReference type="InterPro" id="IPR050351">
    <property type="entry name" value="BphY/WalK/GraS-like"/>
</dbReference>
<feature type="domain" description="Histidine kinase" evidence="7">
    <location>
        <begin position="171"/>
        <end position="385"/>
    </location>
</feature>
<evidence type="ECO:0000259" key="8">
    <source>
        <dbReference type="PROSITE" id="PS50110"/>
    </source>
</evidence>
<keyword evidence="3 6" id="KW-0597">Phosphoprotein</keyword>
<dbReference type="EMBL" id="JAQQKX010000010">
    <property type="protein sequence ID" value="MDC7684106.1"/>
    <property type="molecule type" value="Genomic_DNA"/>
</dbReference>
<dbReference type="InterPro" id="IPR004358">
    <property type="entry name" value="Sig_transdc_His_kin-like_C"/>
</dbReference>
<dbReference type="Gene3D" id="3.40.50.2300">
    <property type="match status" value="1"/>
</dbReference>
<evidence type="ECO:0000313" key="9">
    <source>
        <dbReference type="EMBL" id="MDC7684106.1"/>
    </source>
</evidence>
<dbReference type="PRINTS" id="PR00344">
    <property type="entry name" value="BCTRLSENSOR"/>
</dbReference>
<evidence type="ECO:0000256" key="6">
    <source>
        <dbReference type="PROSITE-ProRule" id="PRU00169"/>
    </source>
</evidence>
<dbReference type="Pfam" id="PF02518">
    <property type="entry name" value="HATPase_c"/>
    <property type="match status" value="1"/>
</dbReference>
<comment type="catalytic activity">
    <reaction evidence="1">
        <text>ATP + protein L-histidine = ADP + protein N-phospho-L-histidine.</text>
        <dbReference type="EC" id="2.7.13.3"/>
    </reaction>
</comment>
<evidence type="ECO:0000256" key="5">
    <source>
        <dbReference type="ARBA" id="ARBA00022777"/>
    </source>
</evidence>
<evidence type="ECO:0000259" key="7">
    <source>
        <dbReference type="PROSITE" id="PS50109"/>
    </source>
</evidence>
<comment type="caution">
    <text evidence="9">The sequence shown here is derived from an EMBL/GenBank/DDBJ whole genome shotgun (WGS) entry which is preliminary data.</text>
</comment>
<dbReference type="EC" id="2.7.13.3" evidence="2"/>
<dbReference type="RefSeq" id="WP_272748561.1">
    <property type="nucleotide sequence ID" value="NZ_JAQQKX010000010.1"/>
</dbReference>
<keyword evidence="10" id="KW-1185">Reference proteome</keyword>
<dbReference type="PANTHER" id="PTHR42878">
    <property type="entry name" value="TWO-COMPONENT HISTIDINE KINASE"/>
    <property type="match status" value="1"/>
</dbReference>
<feature type="domain" description="Response regulatory" evidence="8">
    <location>
        <begin position="25"/>
        <end position="142"/>
    </location>
</feature>
<dbReference type="SMART" id="SM00388">
    <property type="entry name" value="HisKA"/>
    <property type="match status" value="1"/>
</dbReference>
<dbReference type="PROSITE" id="PS50110">
    <property type="entry name" value="RESPONSE_REGULATORY"/>
    <property type="match status" value="1"/>
</dbReference>
<dbReference type="SMART" id="SM00448">
    <property type="entry name" value="REC"/>
    <property type="match status" value="1"/>
</dbReference>
<dbReference type="Pfam" id="PF00512">
    <property type="entry name" value="HisKA"/>
    <property type="match status" value="1"/>
</dbReference>
<dbReference type="CDD" id="cd00082">
    <property type="entry name" value="HisKA"/>
    <property type="match status" value="1"/>
</dbReference>
<dbReference type="PANTHER" id="PTHR42878:SF15">
    <property type="entry name" value="BACTERIOPHYTOCHROME"/>
    <property type="match status" value="1"/>
</dbReference>
<dbReference type="Pfam" id="PF00072">
    <property type="entry name" value="Response_reg"/>
    <property type="match status" value="1"/>
</dbReference>
<keyword evidence="5" id="KW-0418">Kinase</keyword>
<dbReference type="InterPro" id="IPR003661">
    <property type="entry name" value="HisK_dim/P_dom"/>
</dbReference>
<dbReference type="Gene3D" id="3.30.565.10">
    <property type="entry name" value="Histidine kinase-like ATPase, C-terminal domain"/>
    <property type="match status" value="1"/>
</dbReference>
<sequence>MTVLAPAAMGRGLAKPETHGATKPNILIVDDRWQNLLATEALLKPLGADITTAESGEAALTLVLEREFAIVLLDVQMPGMDGFETARLMKTRPSMQGVPIIFVTAISKEDHFATEAAAIGAVDYIFKPINPDILKSKVQVYLDLYLQRQEILQLNTTLRQSNEELERFAYVCSHDMKEPVRMMNIYAGFLAEDAADQLDEDGQRYLQYIRDNAVRLNKMIGDILTFSRVGREDIQIEAVDCQQIFEEVRAEFAEAIAFRKAKVTSGGLPIMHTSPTLIRVLLQNLIGNALKFQDGRRTPEIHVSARHEGGFCRFDVKDNGIGIDPLYSDRIFTIFKRLHSEDEYPGTGIGLSTCRKFVRLYGGDITFTSVPGEGSTFSFTLPDKKAV</sequence>
<dbReference type="InterPro" id="IPR036097">
    <property type="entry name" value="HisK_dim/P_sf"/>
</dbReference>
<dbReference type="InterPro" id="IPR005467">
    <property type="entry name" value="His_kinase_dom"/>
</dbReference>
<evidence type="ECO:0000256" key="2">
    <source>
        <dbReference type="ARBA" id="ARBA00012438"/>
    </source>
</evidence>
<reference evidence="9 10" key="1">
    <citation type="submission" date="2023-01" db="EMBL/GenBank/DDBJ databases">
        <title>Novel species of the genus Asticcacaulis isolated from rivers.</title>
        <authorList>
            <person name="Lu H."/>
        </authorList>
    </citation>
    <scope>NUCLEOTIDE SEQUENCE [LARGE SCALE GENOMIC DNA]</scope>
    <source>
        <strain evidence="9 10">BYS171W</strain>
    </source>
</reference>
<organism evidence="9 10">
    <name type="scientific">Asticcacaulis aquaticus</name>
    <dbReference type="NCBI Taxonomy" id="2984212"/>
    <lineage>
        <taxon>Bacteria</taxon>
        <taxon>Pseudomonadati</taxon>
        <taxon>Pseudomonadota</taxon>
        <taxon>Alphaproteobacteria</taxon>
        <taxon>Caulobacterales</taxon>
        <taxon>Caulobacteraceae</taxon>
        <taxon>Asticcacaulis</taxon>
    </lineage>
</organism>
<dbReference type="SUPFAM" id="SSF55874">
    <property type="entry name" value="ATPase domain of HSP90 chaperone/DNA topoisomerase II/histidine kinase"/>
    <property type="match status" value="1"/>
</dbReference>
<dbReference type="SMART" id="SM00387">
    <property type="entry name" value="HATPase_c"/>
    <property type="match status" value="1"/>
</dbReference>
<evidence type="ECO:0000256" key="1">
    <source>
        <dbReference type="ARBA" id="ARBA00000085"/>
    </source>
</evidence>